<dbReference type="EMBL" id="VSSQ01002056">
    <property type="protein sequence ID" value="MPM13029.1"/>
    <property type="molecule type" value="Genomic_DNA"/>
</dbReference>
<evidence type="ECO:0000313" key="1">
    <source>
        <dbReference type="EMBL" id="MPM13029.1"/>
    </source>
</evidence>
<organism evidence="1">
    <name type="scientific">bioreactor metagenome</name>
    <dbReference type="NCBI Taxonomy" id="1076179"/>
    <lineage>
        <taxon>unclassified sequences</taxon>
        <taxon>metagenomes</taxon>
        <taxon>ecological metagenomes</taxon>
    </lineage>
</organism>
<sequence length="145" mass="16643">MKYGIDINNTEILKAISQKLKESGNFIVDLYQGQSTARSLLKKVLIANITNIDFYVGIEFKKDISQCEIFYDNNEKSKKCSEMVNKLLNENIKNIICKQGDHLYLLKNINAPALYVKIPVEAEETIEQLYIEGIVDILNEIPNRE</sequence>
<reference evidence="1" key="1">
    <citation type="submission" date="2019-08" db="EMBL/GenBank/DDBJ databases">
        <authorList>
            <person name="Kucharzyk K."/>
            <person name="Murdoch R.W."/>
            <person name="Higgins S."/>
            <person name="Loffler F."/>
        </authorList>
    </citation>
    <scope>NUCLEOTIDE SEQUENCE</scope>
</reference>
<protein>
    <submittedName>
        <fullName evidence="1">Uncharacterized protein</fullName>
    </submittedName>
</protein>
<dbReference type="Gene3D" id="3.40.630.40">
    <property type="entry name" value="Zn-dependent exopeptidases"/>
    <property type="match status" value="1"/>
</dbReference>
<dbReference type="AlphaFoldDB" id="A0A644XAA0"/>
<accession>A0A644XAA0</accession>
<comment type="caution">
    <text evidence="1">The sequence shown here is derived from an EMBL/GenBank/DDBJ whole genome shotgun (WGS) entry which is preliminary data.</text>
</comment>
<proteinExistence type="predicted"/>
<gene>
    <name evidence="1" type="ORF">SDC9_59384</name>
</gene>
<name>A0A644XAA0_9ZZZZ</name>